<accession>A0ABT9TNA4</accession>
<dbReference type="Pfam" id="PF03466">
    <property type="entry name" value="LysR_substrate"/>
    <property type="match status" value="1"/>
</dbReference>
<gene>
    <name evidence="6" type="ORF">J2T10_002804</name>
</gene>
<dbReference type="EMBL" id="JAUSSW010000007">
    <property type="protein sequence ID" value="MDQ0103147.1"/>
    <property type="molecule type" value="Genomic_DNA"/>
</dbReference>
<comment type="similarity">
    <text evidence="1">Belongs to the LysR transcriptional regulatory family.</text>
</comment>
<evidence type="ECO:0000313" key="6">
    <source>
        <dbReference type="EMBL" id="MDQ0103147.1"/>
    </source>
</evidence>
<evidence type="ECO:0000256" key="2">
    <source>
        <dbReference type="ARBA" id="ARBA00023015"/>
    </source>
</evidence>
<dbReference type="InterPro" id="IPR011991">
    <property type="entry name" value="ArsR-like_HTH"/>
</dbReference>
<dbReference type="PROSITE" id="PS50931">
    <property type="entry name" value="HTH_LYSR"/>
    <property type="match status" value="1"/>
</dbReference>
<comment type="caution">
    <text evidence="6">The sequence shown here is derived from an EMBL/GenBank/DDBJ whole genome shotgun (WGS) entry which is preliminary data.</text>
</comment>
<evidence type="ECO:0000313" key="7">
    <source>
        <dbReference type="Proteomes" id="UP001244563"/>
    </source>
</evidence>
<organism evidence="6 7">
    <name type="scientific">Paenarthrobacter nicotinovorans</name>
    <name type="common">Arthrobacter nicotinovorans</name>
    <dbReference type="NCBI Taxonomy" id="29320"/>
    <lineage>
        <taxon>Bacteria</taxon>
        <taxon>Bacillati</taxon>
        <taxon>Actinomycetota</taxon>
        <taxon>Actinomycetes</taxon>
        <taxon>Micrococcales</taxon>
        <taxon>Micrococcaceae</taxon>
        <taxon>Paenarthrobacter</taxon>
    </lineage>
</organism>
<dbReference type="SUPFAM" id="SSF53850">
    <property type="entry name" value="Periplasmic binding protein-like II"/>
    <property type="match status" value="1"/>
</dbReference>
<keyword evidence="2" id="KW-0805">Transcription regulation</keyword>
<protein>
    <submittedName>
        <fullName evidence="6">DNA-binding transcriptional LysR family regulator</fullName>
    </submittedName>
</protein>
<dbReference type="CDD" id="cd00090">
    <property type="entry name" value="HTH_ARSR"/>
    <property type="match status" value="1"/>
</dbReference>
<dbReference type="InterPro" id="IPR036388">
    <property type="entry name" value="WH-like_DNA-bd_sf"/>
</dbReference>
<dbReference type="Proteomes" id="UP001244563">
    <property type="component" value="Unassembled WGS sequence"/>
</dbReference>
<reference evidence="6 7" key="1">
    <citation type="submission" date="2023-07" db="EMBL/GenBank/DDBJ databases">
        <title>Sorghum-associated microbial communities from plants grown in Nebraska, USA.</title>
        <authorList>
            <person name="Schachtman D."/>
        </authorList>
    </citation>
    <scope>NUCLEOTIDE SEQUENCE [LARGE SCALE GENOMIC DNA]</scope>
    <source>
        <strain evidence="6 7">CC523</strain>
    </source>
</reference>
<evidence type="ECO:0000256" key="3">
    <source>
        <dbReference type="ARBA" id="ARBA00023125"/>
    </source>
</evidence>
<dbReference type="InterPro" id="IPR000847">
    <property type="entry name" value="LysR_HTH_N"/>
</dbReference>
<proteinExistence type="inferred from homology"/>
<dbReference type="SUPFAM" id="SSF46785">
    <property type="entry name" value="Winged helix' DNA-binding domain"/>
    <property type="match status" value="1"/>
</dbReference>
<evidence type="ECO:0000256" key="4">
    <source>
        <dbReference type="ARBA" id="ARBA00023163"/>
    </source>
</evidence>
<dbReference type="PANTHER" id="PTHR30346:SF29">
    <property type="entry name" value="LYSR SUBSTRATE-BINDING"/>
    <property type="match status" value="1"/>
</dbReference>
<dbReference type="GO" id="GO:0003677">
    <property type="term" value="F:DNA binding"/>
    <property type="evidence" value="ECO:0007669"/>
    <property type="project" value="UniProtKB-KW"/>
</dbReference>
<dbReference type="Gene3D" id="1.10.10.10">
    <property type="entry name" value="Winged helix-like DNA-binding domain superfamily/Winged helix DNA-binding domain"/>
    <property type="match status" value="1"/>
</dbReference>
<dbReference type="Gene3D" id="3.40.190.10">
    <property type="entry name" value="Periplasmic binding protein-like II"/>
    <property type="match status" value="2"/>
</dbReference>
<dbReference type="InterPro" id="IPR036390">
    <property type="entry name" value="WH_DNA-bd_sf"/>
</dbReference>
<dbReference type="Pfam" id="PF00126">
    <property type="entry name" value="HTH_1"/>
    <property type="match status" value="1"/>
</dbReference>
<dbReference type="PANTHER" id="PTHR30346">
    <property type="entry name" value="TRANSCRIPTIONAL DUAL REGULATOR HCAR-RELATED"/>
    <property type="match status" value="1"/>
</dbReference>
<evidence type="ECO:0000256" key="1">
    <source>
        <dbReference type="ARBA" id="ARBA00009437"/>
    </source>
</evidence>
<keyword evidence="7" id="KW-1185">Reference proteome</keyword>
<evidence type="ECO:0000259" key="5">
    <source>
        <dbReference type="PROSITE" id="PS50931"/>
    </source>
</evidence>
<dbReference type="InterPro" id="IPR005119">
    <property type="entry name" value="LysR_subst-bd"/>
</dbReference>
<feature type="domain" description="HTH lysR-type" evidence="5">
    <location>
        <begin position="2"/>
        <end position="59"/>
    </location>
</feature>
<keyword evidence="3 6" id="KW-0238">DNA-binding</keyword>
<sequence>MINVQRLRLLRELSFLGTISAVADSLGLTRPAVSQQLSQLERDTGLVLVERAGRSVQLTGAGLRLVEQSHEVFESLERIDAEIAVSRNSISGDLRISAFPSFASTVLPTTISLLRSSHPQLKVFMFEHEPAEGMVDLMTKRADVAVLDNLSRQDPRNEAVSYQPLFGDDFYVVMSEKHPFRKLDTVPLAHLAEEEWALNRSARIYHSSIVDACLAEGFSPNITCDCRDTTTVLQMVRAGLAISVLPGLALTGHQQGLSVRPLTPLLKREVLFATLKGRSSHPAIQECFRAMRSAYARRVQSSFRGFALDQEDDS</sequence>
<dbReference type="RefSeq" id="WP_064723097.1">
    <property type="nucleotide sequence ID" value="NZ_BDDW01000011.1"/>
</dbReference>
<keyword evidence="4" id="KW-0804">Transcription</keyword>
<dbReference type="CDD" id="cd08423">
    <property type="entry name" value="PBP2_LTTR_like_6"/>
    <property type="match status" value="1"/>
</dbReference>
<name>A0ABT9TNA4_PAENI</name>